<reference evidence="2 3" key="1">
    <citation type="submission" date="2017-10" db="EMBL/GenBank/DDBJ databases">
        <title>The draft genome sequence of Lewinella nigricans NBRC 102662.</title>
        <authorList>
            <person name="Wang K."/>
        </authorList>
    </citation>
    <scope>NUCLEOTIDE SEQUENCE [LARGE SCALE GENOMIC DNA]</scope>
    <source>
        <strain evidence="2 3">NBRC 102662</strain>
    </source>
</reference>
<feature type="domain" description="M23ase beta-sheet core" evidence="1">
    <location>
        <begin position="211"/>
        <end position="309"/>
    </location>
</feature>
<sequence>MNQHPRYFSLTVLLFAGLLLFSACDRNTVFGGLLSTPKLTPREAYLAALDSTGLANTQLGKAWRRAGSRALADSVLTQPPFRETGYFRAEDPDAIAYRMELKTGELLKMKLVTTPDSIRYFVDLFRDESTDSTVNFRHLLNTEEDQTDSLDFEVEEAGTYILRIQPELLASTRYTLDLIVQPVYGAFPVSGKQNRDIWSFFGDPRDGGKRDHKGIDIFARRGTPVVAAVDGMVRSVRDRGLGGKQVWLSDPVRHQSLYYAHLDSQLVREGQMVKAGDTLGLVGNTGNARNTRPHLHFGIYRRGYGAIDPHPYVAFQTDKTPGVRADTAQLGNIARVRRSNTRLSAAPQSRSRQLATLDRYLPLEVLAASANWYRVRSPQGLAGYLPANALENLNRSIGNLSLDRPVELLQAPTSEAAPVAALPADTKVDVVGISGDYRLIRDPDGATAWMMATPE</sequence>
<dbReference type="InterPro" id="IPR050570">
    <property type="entry name" value="Cell_wall_metabolism_enzyme"/>
</dbReference>
<comment type="caution">
    <text evidence="2">The sequence shown here is derived from an EMBL/GenBank/DDBJ whole genome shotgun (WGS) entry which is preliminary data.</text>
</comment>
<protein>
    <submittedName>
        <fullName evidence="2">Peptidase M23</fullName>
    </submittedName>
</protein>
<dbReference type="PANTHER" id="PTHR21666">
    <property type="entry name" value="PEPTIDASE-RELATED"/>
    <property type="match status" value="1"/>
</dbReference>
<evidence type="ECO:0000259" key="1">
    <source>
        <dbReference type="Pfam" id="PF01551"/>
    </source>
</evidence>
<dbReference type="EMBL" id="PDUD01000067">
    <property type="protein sequence ID" value="PHN00960.1"/>
    <property type="molecule type" value="Genomic_DNA"/>
</dbReference>
<dbReference type="Gene3D" id="2.70.70.10">
    <property type="entry name" value="Glucose Permease (Domain IIA)"/>
    <property type="match status" value="1"/>
</dbReference>
<name>A0A2D0MXQ4_FLAN2</name>
<keyword evidence="3" id="KW-1185">Reference proteome</keyword>
<dbReference type="InterPro" id="IPR011055">
    <property type="entry name" value="Dup_hybrid_motif"/>
</dbReference>
<dbReference type="Proteomes" id="UP000223913">
    <property type="component" value="Unassembled WGS sequence"/>
</dbReference>
<dbReference type="PROSITE" id="PS51257">
    <property type="entry name" value="PROKAR_LIPOPROTEIN"/>
    <property type="match status" value="1"/>
</dbReference>
<proteinExistence type="predicted"/>
<dbReference type="RefSeq" id="WP_099155614.1">
    <property type="nucleotide sequence ID" value="NZ_PDUD01000067.1"/>
</dbReference>
<evidence type="ECO:0000313" key="3">
    <source>
        <dbReference type="Proteomes" id="UP000223913"/>
    </source>
</evidence>
<dbReference type="OrthoDB" id="9810477at2"/>
<gene>
    <name evidence="2" type="ORF">CRP01_39445</name>
</gene>
<dbReference type="PANTHER" id="PTHR21666:SF268">
    <property type="entry name" value="PEPTIDASE M23 DOMAIN-CONTAINING PROTEIN"/>
    <property type="match status" value="1"/>
</dbReference>
<dbReference type="InterPro" id="IPR016047">
    <property type="entry name" value="M23ase_b-sheet_dom"/>
</dbReference>
<evidence type="ECO:0000313" key="2">
    <source>
        <dbReference type="EMBL" id="PHN00960.1"/>
    </source>
</evidence>
<dbReference type="Pfam" id="PF01551">
    <property type="entry name" value="Peptidase_M23"/>
    <property type="match status" value="1"/>
</dbReference>
<dbReference type="Gene3D" id="2.30.30.40">
    <property type="entry name" value="SH3 Domains"/>
    <property type="match status" value="1"/>
</dbReference>
<dbReference type="AlphaFoldDB" id="A0A2D0MXQ4"/>
<organism evidence="2 3">
    <name type="scientific">Flavilitoribacter nigricans (strain ATCC 23147 / DSM 23189 / NBRC 102662 / NCIMB 1420 / SS-2)</name>
    <name type="common">Lewinella nigricans</name>
    <dbReference type="NCBI Taxonomy" id="1122177"/>
    <lineage>
        <taxon>Bacteria</taxon>
        <taxon>Pseudomonadati</taxon>
        <taxon>Bacteroidota</taxon>
        <taxon>Saprospiria</taxon>
        <taxon>Saprospirales</taxon>
        <taxon>Lewinellaceae</taxon>
        <taxon>Flavilitoribacter</taxon>
    </lineage>
</organism>
<dbReference type="CDD" id="cd12797">
    <property type="entry name" value="M23_peptidase"/>
    <property type="match status" value="1"/>
</dbReference>
<dbReference type="SUPFAM" id="SSF51261">
    <property type="entry name" value="Duplicated hybrid motif"/>
    <property type="match status" value="1"/>
</dbReference>
<dbReference type="GO" id="GO:0004222">
    <property type="term" value="F:metalloendopeptidase activity"/>
    <property type="evidence" value="ECO:0007669"/>
    <property type="project" value="TreeGrafter"/>
</dbReference>
<accession>A0A2D0MXQ4</accession>